<dbReference type="AlphaFoldDB" id="A0A0C9X2J3"/>
<dbReference type="Proteomes" id="UP000054477">
    <property type="component" value="Unassembled WGS sequence"/>
</dbReference>
<dbReference type="SUPFAM" id="SSF69322">
    <property type="entry name" value="Tricorn protease domain 2"/>
    <property type="match status" value="1"/>
</dbReference>
<dbReference type="PANTHER" id="PTHR13211">
    <property type="entry name" value="TELOMERASE CAJAL BODY PROTEIN 1"/>
    <property type="match status" value="1"/>
</dbReference>
<dbReference type="STRING" id="1095629.A0A0C9X2J3"/>
<dbReference type="InterPro" id="IPR051150">
    <property type="entry name" value="SWT21/TCAB1_mRNA_Telomere"/>
</dbReference>
<reference evidence="2" key="2">
    <citation type="submission" date="2015-01" db="EMBL/GenBank/DDBJ databases">
        <title>Evolutionary Origins and Diversification of the Mycorrhizal Mutualists.</title>
        <authorList>
            <consortium name="DOE Joint Genome Institute"/>
            <consortium name="Mycorrhizal Genomics Consortium"/>
            <person name="Kohler A."/>
            <person name="Kuo A."/>
            <person name="Nagy L.G."/>
            <person name="Floudas D."/>
            <person name="Copeland A."/>
            <person name="Barry K.W."/>
            <person name="Cichocki N."/>
            <person name="Veneault-Fourrey C."/>
            <person name="LaButti K."/>
            <person name="Lindquist E.A."/>
            <person name="Lipzen A."/>
            <person name="Lundell T."/>
            <person name="Morin E."/>
            <person name="Murat C."/>
            <person name="Riley R."/>
            <person name="Ohm R."/>
            <person name="Sun H."/>
            <person name="Tunlid A."/>
            <person name="Henrissat B."/>
            <person name="Grigoriev I.V."/>
            <person name="Hibbett D.S."/>
            <person name="Martin F."/>
        </authorList>
    </citation>
    <scope>NUCLEOTIDE SEQUENCE [LARGE SCALE GENOMIC DNA]</scope>
    <source>
        <strain evidence="2">LaAM-08-1</strain>
    </source>
</reference>
<dbReference type="Gene3D" id="2.130.10.10">
    <property type="entry name" value="YVTN repeat-like/Quinoprotein amine dehydrogenase"/>
    <property type="match status" value="2"/>
</dbReference>
<evidence type="ECO:0000313" key="1">
    <source>
        <dbReference type="EMBL" id="KIK06350.1"/>
    </source>
</evidence>
<gene>
    <name evidence="1" type="ORF">K443DRAFT_277423</name>
</gene>
<reference evidence="1 2" key="1">
    <citation type="submission" date="2014-04" db="EMBL/GenBank/DDBJ databases">
        <authorList>
            <consortium name="DOE Joint Genome Institute"/>
            <person name="Kuo A."/>
            <person name="Kohler A."/>
            <person name="Nagy L.G."/>
            <person name="Floudas D."/>
            <person name="Copeland A."/>
            <person name="Barry K.W."/>
            <person name="Cichocki N."/>
            <person name="Veneault-Fourrey C."/>
            <person name="LaButti K."/>
            <person name="Lindquist E.A."/>
            <person name="Lipzen A."/>
            <person name="Lundell T."/>
            <person name="Morin E."/>
            <person name="Murat C."/>
            <person name="Sun H."/>
            <person name="Tunlid A."/>
            <person name="Henrissat B."/>
            <person name="Grigoriev I.V."/>
            <person name="Hibbett D.S."/>
            <person name="Martin F."/>
            <person name="Nordberg H.P."/>
            <person name="Cantor M.N."/>
            <person name="Hua S.X."/>
        </authorList>
    </citation>
    <scope>NUCLEOTIDE SEQUENCE [LARGE SCALE GENOMIC DNA]</scope>
    <source>
        <strain evidence="1 2">LaAM-08-1</strain>
    </source>
</reference>
<dbReference type="SMART" id="SM00320">
    <property type="entry name" value="WD40"/>
    <property type="match status" value="4"/>
</dbReference>
<dbReference type="InterPro" id="IPR001680">
    <property type="entry name" value="WD40_rpt"/>
</dbReference>
<dbReference type="InterPro" id="IPR015943">
    <property type="entry name" value="WD40/YVTN_repeat-like_dom_sf"/>
</dbReference>
<dbReference type="PANTHER" id="PTHR13211:SF0">
    <property type="entry name" value="TELOMERASE CAJAL BODY PROTEIN 1"/>
    <property type="match status" value="1"/>
</dbReference>
<keyword evidence="2" id="KW-1185">Reference proteome</keyword>
<proteinExistence type="predicted"/>
<accession>A0A0C9X2J3</accession>
<name>A0A0C9X2J3_9AGAR</name>
<dbReference type="OrthoDB" id="239865at2759"/>
<organism evidence="1 2">
    <name type="scientific">Laccaria amethystina LaAM-08-1</name>
    <dbReference type="NCBI Taxonomy" id="1095629"/>
    <lineage>
        <taxon>Eukaryota</taxon>
        <taxon>Fungi</taxon>
        <taxon>Dikarya</taxon>
        <taxon>Basidiomycota</taxon>
        <taxon>Agaricomycotina</taxon>
        <taxon>Agaricomycetes</taxon>
        <taxon>Agaricomycetidae</taxon>
        <taxon>Agaricales</taxon>
        <taxon>Agaricineae</taxon>
        <taxon>Hydnangiaceae</taxon>
        <taxon>Laccaria</taxon>
    </lineage>
</organism>
<dbReference type="EMBL" id="KN838553">
    <property type="protein sequence ID" value="KIK06350.1"/>
    <property type="molecule type" value="Genomic_DNA"/>
</dbReference>
<dbReference type="HOGENOM" id="CLU_022731_3_1_1"/>
<evidence type="ECO:0000313" key="2">
    <source>
        <dbReference type="Proteomes" id="UP000054477"/>
    </source>
</evidence>
<sequence>MEATSEYVWSPPVYYTGKEPRLMRSLNLSPDPLFPENFVRLVKWSPDGSVALAQCENRTLQIFDPESSVEMSTTEPHSLTEPPVSLSTNARIFNQPAPILDFVWYPTASPQNPASFCFIASVRECPVKLLDASDGRLRASYRIVDHRERQIAPHSLAFNLTGERLYCGFEDAVEVFDVSRPGEGKRLHTTPSKKSKDGLKGIISALAFSPSYSEGESFYAAGSLSPTPNNIALFSDSQSEIPIMFLGGGPRAGVTQVQFNPSRPHILYAAYRGRGSGTIYSWDVRANLGSPVEVFCQNSAAALDASERKVNNQKMRFDVDVLGRYLGVGDPEGNVSIFDLGSSERAVDDTVVEGQHSFLECDTQINRPVLEFIAHEDAVGSITFNPLRPVALSASGARHFKDVVETDSSNEEDDEVNDLILRRSAPAFSEPNGRKKHSQPVTFDSSIKLWDFSRAAESEMGVCR</sequence>
<protein>
    <recommendedName>
        <fullName evidence="3">WD40 repeat-like protein</fullName>
    </recommendedName>
</protein>
<evidence type="ECO:0008006" key="3">
    <source>
        <dbReference type="Google" id="ProtNLM"/>
    </source>
</evidence>